<keyword evidence="1" id="KW-0479">Metal-binding</keyword>
<evidence type="ECO:0000313" key="10">
    <source>
        <dbReference type="Proteomes" id="UP001521116"/>
    </source>
</evidence>
<dbReference type="PROSITE" id="PS00028">
    <property type="entry name" value="ZINC_FINGER_C2H2_1"/>
    <property type="match status" value="2"/>
</dbReference>
<evidence type="ECO:0000256" key="7">
    <source>
        <dbReference type="SAM" id="MobiDB-lite"/>
    </source>
</evidence>
<protein>
    <recommendedName>
        <fullName evidence="5">C2H2 type master regulator of conidiophore development brlA</fullName>
    </recommendedName>
</protein>
<feature type="compositionally biased region" description="Low complexity" evidence="7">
    <location>
        <begin position="342"/>
        <end position="354"/>
    </location>
</feature>
<dbReference type="PROSITE" id="PS50157">
    <property type="entry name" value="ZINC_FINGER_C2H2_2"/>
    <property type="match status" value="2"/>
</dbReference>
<comment type="caution">
    <text evidence="9">The sequence shown here is derived from an EMBL/GenBank/DDBJ whole genome shotgun (WGS) entry which is preliminary data.</text>
</comment>
<dbReference type="SMART" id="SM00355">
    <property type="entry name" value="ZnF_C2H2"/>
    <property type="match status" value="3"/>
</dbReference>
<feature type="domain" description="C2H2-type" evidence="8">
    <location>
        <begin position="259"/>
        <end position="289"/>
    </location>
</feature>
<reference evidence="9 10" key="1">
    <citation type="submission" date="2024-02" db="EMBL/GenBank/DDBJ databases">
        <title>De novo assembly and annotation of 12 fungi associated with fruit tree decline syndrome in Ontario, Canada.</title>
        <authorList>
            <person name="Sulman M."/>
            <person name="Ellouze W."/>
            <person name="Ilyukhin E."/>
        </authorList>
    </citation>
    <scope>NUCLEOTIDE SEQUENCE [LARGE SCALE GENOMIC DNA]</scope>
    <source>
        <strain evidence="9 10">M1-105</strain>
    </source>
</reference>
<sequence>MEASTPRSPSQTSTYDRGFGPSPYAHPSNYPSPAKTEGDSSNYMADHLGLYNYPSMQLPPHSVHPAQTLYPLSPHPSEAWTPSMTTSASPSNFGGQEMRAWADSYESVARTPLSSWEQQFQYATSNSFGETRHSPAPSDGHIISHRSSVSSSYDPSLYSQDGSESTFAPHVKVEPQAEWMSDEDSMLCPQTLTVTPERLIGHLSEDGRVNTSTARTRSRSATTKDNANYECKLCGKLFQRSYNHKAHMEIHDPNREYPHVCPAKGCERKFVRRTDLLRHDQSVHSKVRNHRCTACDAGFSRKDTLRRHAEDGCPKRFDVVTKQRDASARERSALPMSHHELSQSQQAAAQHMSSLGQSTPYFQDAFPSSPR</sequence>
<evidence type="ECO:0000256" key="4">
    <source>
        <dbReference type="ARBA" id="ARBA00022833"/>
    </source>
</evidence>
<feature type="compositionally biased region" description="Basic and acidic residues" evidence="7">
    <location>
        <begin position="322"/>
        <end position="341"/>
    </location>
</feature>
<evidence type="ECO:0000256" key="6">
    <source>
        <dbReference type="PROSITE-ProRule" id="PRU00042"/>
    </source>
</evidence>
<feature type="domain" description="C2H2-type" evidence="8">
    <location>
        <begin position="229"/>
        <end position="256"/>
    </location>
</feature>
<dbReference type="PANTHER" id="PTHR14003">
    <property type="entry name" value="TRANSCRIPTIONAL REPRESSOR PROTEIN YY"/>
    <property type="match status" value="1"/>
</dbReference>
<dbReference type="Proteomes" id="UP001521116">
    <property type="component" value="Unassembled WGS sequence"/>
</dbReference>
<feature type="compositionally biased region" description="Polar residues" evidence="7">
    <location>
        <begin position="1"/>
        <end position="15"/>
    </location>
</feature>
<dbReference type="SUPFAM" id="SSF57667">
    <property type="entry name" value="beta-beta-alpha zinc fingers"/>
    <property type="match status" value="2"/>
</dbReference>
<keyword evidence="4" id="KW-0862">Zinc</keyword>
<evidence type="ECO:0000259" key="8">
    <source>
        <dbReference type="PROSITE" id="PS50157"/>
    </source>
</evidence>
<dbReference type="InterPro" id="IPR013087">
    <property type="entry name" value="Znf_C2H2_type"/>
</dbReference>
<accession>A0ABR3SSI9</accession>
<evidence type="ECO:0000256" key="5">
    <source>
        <dbReference type="ARBA" id="ARBA00044085"/>
    </source>
</evidence>
<feature type="region of interest" description="Disordered" evidence="7">
    <location>
        <begin position="126"/>
        <end position="148"/>
    </location>
</feature>
<keyword evidence="3 6" id="KW-0863">Zinc-finger</keyword>
<name>A0ABR3SSI9_9PEZI</name>
<keyword evidence="10" id="KW-1185">Reference proteome</keyword>
<dbReference type="PANTHER" id="PTHR14003:SF19">
    <property type="entry name" value="YY2 TRANSCRIPTION FACTOR"/>
    <property type="match status" value="1"/>
</dbReference>
<dbReference type="Gene3D" id="3.30.160.60">
    <property type="entry name" value="Classic Zinc Finger"/>
    <property type="match status" value="2"/>
</dbReference>
<dbReference type="InterPro" id="IPR036236">
    <property type="entry name" value="Znf_C2H2_sf"/>
</dbReference>
<organism evidence="9 10">
    <name type="scientific">Neofusicoccum ribis</name>
    <dbReference type="NCBI Taxonomy" id="45134"/>
    <lineage>
        <taxon>Eukaryota</taxon>
        <taxon>Fungi</taxon>
        <taxon>Dikarya</taxon>
        <taxon>Ascomycota</taxon>
        <taxon>Pezizomycotina</taxon>
        <taxon>Dothideomycetes</taxon>
        <taxon>Dothideomycetes incertae sedis</taxon>
        <taxon>Botryosphaeriales</taxon>
        <taxon>Botryosphaeriaceae</taxon>
        <taxon>Neofusicoccum</taxon>
    </lineage>
</organism>
<feature type="region of interest" description="Disordered" evidence="7">
    <location>
        <begin position="1"/>
        <end position="46"/>
    </location>
</feature>
<evidence type="ECO:0000313" key="9">
    <source>
        <dbReference type="EMBL" id="KAL1627984.1"/>
    </source>
</evidence>
<dbReference type="EMBL" id="JAJVDC020000067">
    <property type="protein sequence ID" value="KAL1627984.1"/>
    <property type="molecule type" value="Genomic_DNA"/>
</dbReference>
<evidence type="ECO:0000256" key="2">
    <source>
        <dbReference type="ARBA" id="ARBA00022737"/>
    </source>
</evidence>
<evidence type="ECO:0000256" key="1">
    <source>
        <dbReference type="ARBA" id="ARBA00022723"/>
    </source>
</evidence>
<feature type="region of interest" description="Disordered" evidence="7">
    <location>
        <begin position="322"/>
        <end position="371"/>
    </location>
</feature>
<gene>
    <name evidence="9" type="ORF">SLS56_006127</name>
</gene>
<proteinExistence type="predicted"/>
<evidence type="ECO:0000256" key="3">
    <source>
        <dbReference type="ARBA" id="ARBA00022771"/>
    </source>
</evidence>
<keyword evidence="2" id="KW-0677">Repeat</keyword>